<organism evidence="4 5">
    <name type="scientific">Flavobacterium panici</name>
    <dbReference type="NCBI Taxonomy" id="2654843"/>
    <lineage>
        <taxon>Bacteria</taxon>
        <taxon>Pseudomonadati</taxon>
        <taxon>Bacteroidota</taxon>
        <taxon>Flavobacteriia</taxon>
        <taxon>Flavobacteriales</taxon>
        <taxon>Flavobacteriaceae</taxon>
        <taxon>Flavobacterium</taxon>
    </lineage>
</organism>
<protein>
    <recommendedName>
        <fullName evidence="6">Iron dicitrate transport regulator FecR</fullName>
    </recommendedName>
</protein>
<evidence type="ECO:0000259" key="2">
    <source>
        <dbReference type="Pfam" id="PF04773"/>
    </source>
</evidence>
<keyword evidence="5" id="KW-1185">Reference proteome</keyword>
<sequence>MRNKKLKEEWNAIPNRGILPNDTEARMWDNIRKATIHKYRNLYNWVAVACAVIVLSIGSYHSLNRLDLSKPKITSTITFKDDIRLITLPDGTRVWLNQNTEIDYPAKFSKKERNVTLRGEAFFEVKRDVTRPFIITSGAVKTTVLGTSFNVKAYNDNDAQVSVRTGKVKVESTQNTVFLERGYRAIYAEKTATVNKEKTNNFEPEWKKVLLYVDGLTLDEVITILQRDHKFTVNYLDDDLKNLKIQGTLDTRQGFYETLQTIAFALEIHISPAGNSIYIIGKK</sequence>
<dbReference type="PANTHER" id="PTHR30273">
    <property type="entry name" value="PERIPLASMIC SIGNAL SENSOR AND SIGMA FACTOR ACTIVATOR FECR-RELATED"/>
    <property type="match status" value="1"/>
</dbReference>
<dbReference type="Proteomes" id="UP000533639">
    <property type="component" value="Unassembled WGS sequence"/>
</dbReference>
<proteinExistence type="predicted"/>
<keyword evidence="1" id="KW-0472">Membrane</keyword>
<feature type="domain" description="Protein FecR C-terminal" evidence="3">
    <location>
        <begin position="212"/>
        <end position="279"/>
    </location>
</feature>
<evidence type="ECO:0000256" key="1">
    <source>
        <dbReference type="SAM" id="Phobius"/>
    </source>
</evidence>
<feature type="transmembrane region" description="Helical" evidence="1">
    <location>
        <begin position="42"/>
        <end position="63"/>
    </location>
</feature>
<dbReference type="AlphaFoldDB" id="A0A9N8J4V6"/>
<dbReference type="PIRSF" id="PIRSF018266">
    <property type="entry name" value="FecR"/>
    <property type="match status" value="1"/>
</dbReference>
<keyword evidence="1" id="KW-1133">Transmembrane helix</keyword>
<dbReference type="RefSeq" id="WP_180860478.1">
    <property type="nucleotide sequence ID" value="NZ_CAIJDE010000060.1"/>
</dbReference>
<dbReference type="InterPro" id="IPR012373">
    <property type="entry name" value="Ferrdict_sens_TM"/>
</dbReference>
<gene>
    <name evidence="4" type="ORF">FLAPXU55_03932</name>
</gene>
<keyword evidence="1" id="KW-0812">Transmembrane</keyword>
<accession>A0A9N8J4V6</accession>
<evidence type="ECO:0008006" key="6">
    <source>
        <dbReference type="Google" id="ProtNLM"/>
    </source>
</evidence>
<dbReference type="InterPro" id="IPR006860">
    <property type="entry name" value="FecR"/>
</dbReference>
<dbReference type="PANTHER" id="PTHR30273:SF2">
    <property type="entry name" value="PROTEIN FECR"/>
    <property type="match status" value="1"/>
</dbReference>
<name>A0A9N8J4V6_9FLAO</name>
<evidence type="ECO:0000313" key="5">
    <source>
        <dbReference type="Proteomes" id="UP000533639"/>
    </source>
</evidence>
<dbReference type="Pfam" id="PF04773">
    <property type="entry name" value="FecR"/>
    <property type="match status" value="1"/>
</dbReference>
<dbReference type="Gene3D" id="2.60.120.1440">
    <property type="match status" value="1"/>
</dbReference>
<dbReference type="Pfam" id="PF16344">
    <property type="entry name" value="FecR_C"/>
    <property type="match status" value="1"/>
</dbReference>
<dbReference type="GO" id="GO:0016989">
    <property type="term" value="F:sigma factor antagonist activity"/>
    <property type="evidence" value="ECO:0007669"/>
    <property type="project" value="TreeGrafter"/>
</dbReference>
<reference evidence="4 5" key="1">
    <citation type="submission" date="2020-06" db="EMBL/GenBank/DDBJ databases">
        <authorList>
            <person name="Criscuolo A."/>
        </authorList>
    </citation>
    <scope>NUCLEOTIDE SEQUENCE [LARGE SCALE GENOMIC DNA]</scope>
    <source>
        <strain evidence="4">PXU-55</strain>
    </source>
</reference>
<dbReference type="EMBL" id="CAIJDE010000060">
    <property type="protein sequence ID" value="CAC9976208.1"/>
    <property type="molecule type" value="Genomic_DNA"/>
</dbReference>
<evidence type="ECO:0000259" key="3">
    <source>
        <dbReference type="Pfam" id="PF16344"/>
    </source>
</evidence>
<comment type="caution">
    <text evidence="4">The sequence shown here is derived from an EMBL/GenBank/DDBJ whole genome shotgun (WGS) entry which is preliminary data.</text>
</comment>
<evidence type="ECO:0000313" key="4">
    <source>
        <dbReference type="EMBL" id="CAC9976208.1"/>
    </source>
</evidence>
<feature type="domain" description="FecR protein" evidence="2">
    <location>
        <begin position="78"/>
        <end position="169"/>
    </location>
</feature>
<dbReference type="Gene3D" id="3.55.50.30">
    <property type="match status" value="1"/>
</dbReference>
<dbReference type="InterPro" id="IPR032508">
    <property type="entry name" value="FecR_C"/>
</dbReference>